<keyword evidence="2" id="KW-0547">Nucleotide-binding</keyword>
<evidence type="ECO:0000313" key="3">
    <source>
        <dbReference type="Proteomes" id="UP001252243"/>
    </source>
</evidence>
<name>A0ABU1UBL0_9MICC</name>
<dbReference type="Pfam" id="PF13166">
    <property type="entry name" value="AAA_13"/>
    <property type="match status" value="1"/>
</dbReference>
<dbReference type="GO" id="GO:0005524">
    <property type="term" value="F:ATP binding"/>
    <property type="evidence" value="ECO:0007669"/>
    <property type="project" value="UniProtKB-KW"/>
</dbReference>
<dbReference type="Proteomes" id="UP001252243">
    <property type="component" value="Unassembled WGS sequence"/>
</dbReference>
<feature type="domain" description="Protein CR006 P-loop" evidence="1">
    <location>
        <begin position="355"/>
        <end position="675"/>
    </location>
</feature>
<gene>
    <name evidence="2" type="ORF">J2X01_001850</name>
</gene>
<dbReference type="InterPro" id="IPR027417">
    <property type="entry name" value="P-loop_NTPase"/>
</dbReference>
<proteinExistence type="predicted"/>
<dbReference type="SUPFAM" id="SSF52540">
    <property type="entry name" value="P-loop containing nucleoside triphosphate hydrolases"/>
    <property type="match status" value="1"/>
</dbReference>
<evidence type="ECO:0000313" key="2">
    <source>
        <dbReference type="EMBL" id="MDR7082561.1"/>
    </source>
</evidence>
<dbReference type="InterPro" id="IPR026866">
    <property type="entry name" value="CR006_AAA"/>
</dbReference>
<sequence length="843" mass="91938">MKVLTGQLLAGHDVDDAFVESLASDLVGKKELQVPAPFVVKDLPTSASTGSRVELTSVSGLLNVNALADGGTLNFGSTGLTVIYGDNGSGKSGYARLVKDVVGARHRDEILPNAFNPGAPKKQAAVITYRVNGQDRSLAWPDDVDPELRQVHFHDEPCGDHYLVNDTELSYRPPALTLFDKLITATDALRAAVDCELGKVDTAKYAVPGLQASTNAGLFAASVSPDTTDDQIDEATKLPDDAETELATLVQNEARLLSTNPAKEKTRLANGAKGLDSLAQHFDSLEGLLSPKACQDIEQKLSTSRSLRMAADLASKTSFTEEPLDGVGTETWRALWEAAEAYSQAEVYPDHDFPHTETDARCPLCQQELGADAANRLGRFKAFVHDDTAKKAKSAEGLAKRSVDALKQLEVVTVETTNALAFVEAESPKLASELRAALDTAADAKKRIGERLRGESEEQPVALAAVDSGALRAEAITVRERAAKVDETAFATQLKAATHAKLQLKDKIDLAEHAGALKKDVERRRTARDITAIRNAISTQPITKQSIALTRTHVNEVVNDRFSRESDRLGLEHVKLDDKGGGKGKLRHKPALLGATLATKTVRDVLSEGEQTALGLAGLFTEINFDESESALVLDDPINSLDHGRREKVSRRIAALASKRQVIVFTHDLTFLGDLIRAADEAGVALQERSIAKDNARVPGRVLETHPWKAKDAKKRIGDLRTDLARLKKDAKDMTPEEYENRVQLWAGLLSETWERIVRNDIVGKVVDRGTTEVRPKMVKLLAQITTADNDEFQSAYSQVSKWAPRHDKSEEVNFVAPTVDEMEVELARIDGWHKRLVTYVQN</sequence>
<dbReference type="Gene3D" id="3.40.50.300">
    <property type="entry name" value="P-loop containing nucleotide triphosphate hydrolases"/>
    <property type="match status" value="1"/>
</dbReference>
<comment type="caution">
    <text evidence="2">The sequence shown here is derived from an EMBL/GenBank/DDBJ whole genome shotgun (WGS) entry which is preliminary data.</text>
</comment>
<dbReference type="EMBL" id="JAVDVQ010000006">
    <property type="protein sequence ID" value="MDR7082561.1"/>
    <property type="molecule type" value="Genomic_DNA"/>
</dbReference>
<accession>A0ABU1UBL0</accession>
<reference evidence="2 3" key="1">
    <citation type="submission" date="2023-07" db="EMBL/GenBank/DDBJ databases">
        <title>Sorghum-associated microbial communities from plants grown in Nebraska, USA.</title>
        <authorList>
            <person name="Schachtman D."/>
        </authorList>
    </citation>
    <scope>NUCLEOTIDE SEQUENCE [LARGE SCALE GENOMIC DNA]</scope>
    <source>
        <strain evidence="2 3">BE167</strain>
    </source>
</reference>
<protein>
    <submittedName>
        <fullName evidence="2">Energy-coupling factor transporter ATP-binding protein EcfA2</fullName>
    </submittedName>
</protein>
<keyword evidence="2" id="KW-0067">ATP-binding</keyword>
<organism evidence="2 3">
    <name type="scientific">Arthrobacter ginsengisoli</name>
    <dbReference type="NCBI Taxonomy" id="1356565"/>
    <lineage>
        <taxon>Bacteria</taxon>
        <taxon>Bacillati</taxon>
        <taxon>Actinomycetota</taxon>
        <taxon>Actinomycetes</taxon>
        <taxon>Micrococcales</taxon>
        <taxon>Micrococcaceae</taxon>
        <taxon>Arthrobacter</taxon>
    </lineage>
</organism>
<keyword evidence="3" id="KW-1185">Reference proteome</keyword>
<evidence type="ECO:0000259" key="1">
    <source>
        <dbReference type="Pfam" id="PF13166"/>
    </source>
</evidence>